<comment type="caution">
    <text evidence="1">The sequence shown here is derived from an EMBL/GenBank/DDBJ whole genome shotgun (WGS) entry which is preliminary data.</text>
</comment>
<dbReference type="Proteomes" id="UP000032452">
    <property type="component" value="Unassembled WGS sequence"/>
</dbReference>
<evidence type="ECO:0000313" key="2">
    <source>
        <dbReference type="Proteomes" id="UP000032452"/>
    </source>
</evidence>
<dbReference type="STRING" id="1618023.UH38_23850"/>
<dbReference type="RefSeq" id="WP_045057208.1">
    <property type="nucleotide sequence ID" value="NZ_CAWMDP010000055.1"/>
</dbReference>
<protein>
    <submittedName>
        <fullName evidence="1">Uncharacterized protein</fullName>
    </submittedName>
</protein>
<gene>
    <name evidence="1" type="ORF">UH38_23850</name>
</gene>
<accession>A0A0D8ZM53</accession>
<keyword evidence="2" id="KW-1185">Reference proteome</keyword>
<sequence length="130" mass="15493">MNKRSPHLQPEDVTQSVQVLRYRGVFYIHKLGSSHPRLTNTEVVHLPTERTHLNVSQRNYPMHIQRMGLLYKLYCIGWKNGSLNCFSLLQHWLLSIFIYYRQGYSEGSAWRQQHRLASLATQIKRHDRNF</sequence>
<reference evidence="1 2" key="1">
    <citation type="submission" date="2015-02" db="EMBL/GenBank/DDBJ databases">
        <title>Draft genome of a novel marine cyanobacterium (Chroococcales) isolated from South Atlantic Ocean.</title>
        <authorList>
            <person name="Rigonato J."/>
            <person name="Alvarenga D.O."/>
            <person name="Branco L.H."/>
            <person name="Varani A.M."/>
            <person name="Brandini F.P."/>
            <person name="Fiore M.F."/>
        </authorList>
    </citation>
    <scope>NUCLEOTIDE SEQUENCE [LARGE SCALE GENOMIC DNA]</scope>
    <source>
        <strain evidence="1 2">CENA595</strain>
    </source>
</reference>
<dbReference type="OrthoDB" id="582861at2"/>
<dbReference type="EMBL" id="JYON01000044">
    <property type="protein sequence ID" value="KJH69452.1"/>
    <property type="molecule type" value="Genomic_DNA"/>
</dbReference>
<evidence type="ECO:0000313" key="1">
    <source>
        <dbReference type="EMBL" id="KJH69452.1"/>
    </source>
</evidence>
<dbReference type="AlphaFoldDB" id="A0A0D8ZM53"/>
<proteinExistence type="predicted"/>
<organism evidence="1 2">
    <name type="scientific">Aliterella atlantica CENA595</name>
    <dbReference type="NCBI Taxonomy" id="1618023"/>
    <lineage>
        <taxon>Bacteria</taxon>
        <taxon>Bacillati</taxon>
        <taxon>Cyanobacteriota</taxon>
        <taxon>Cyanophyceae</taxon>
        <taxon>Chroococcidiopsidales</taxon>
        <taxon>Aliterellaceae</taxon>
        <taxon>Aliterella</taxon>
    </lineage>
</organism>
<name>A0A0D8ZM53_9CYAN</name>